<organism evidence="1 2">
    <name type="scientific">Rhipicephalus sanguineus</name>
    <name type="common">Brown dog tick</name>
    <name type="synonym">Ixodes sanguineus</name>
    <dbReference type="NCBI Taxonomy" id="34632"/>
    <lineage>
        <taxon>Eukaryota</taxon>
        <taxon>Metazoa</taxon>
        <taxon>Ecdysozoa</taxon>
        <taxon>Arthropoda</taxon>
        <taxon>Chelicerata</taxon>
        <taxon>Arachnida</taxon>
        <taxon>Acari</taxon>
        <taxon>Parasitiformes</taxon>
        <taxon>Ixodida</taxon>
        <taxon>Ixodoidea</taxon>
        <taxon>Ixodidae</taxon>
        <taxon>Rhipicephalinae</taxon>
        <taxon>Rhipicephalus</taxon>
        <taxon>Rhipicephalus</taxon>
    </lineage>
</organism>
<gene>
    <name evidence="1" type="ORF">HPB52_018143</name>
</gene>
<proteinExistence type="predicted"/>
<dbReference type="AlphaFoldDB" id="A0A9D4SZE1"/>
<keyword evidence="2" id="KW-1185">Reference proteome</keyword>
<dbReference type="Proteomes" id="UP000821837">
    <property type="component" value="Unassembled WGS sequence"/>
</dbReference>
<dbReference type="SUPFAM" id="SSF56219">
    <property type="entry name" value="DNase I-like"/>
    <property type="match status" value="1"/>
</dbReference>
<accession>A0A9D4SZE1</accession>
<sequence>MRTQGVDVLQTRMLGDMKTAVITFHGELVPRFVYYRGGKFPRYPYKNTMQVCKVCYHAGHRSDVYPPPDSPVCRICCHARSCSQSRMLAQVCDLRRRPPHGRSQLQEEAETTATQTLQNFEHVNLAPGRLTWRSRFDNDSEAEADAAGIATIHQVDTLRNARSHDRLIFLGDFNAHHTTWG</sequence>
<dbReference type="EMBL" id="JABSTV010001250">
    <property type="protein sequence ID" value="KAH7957364.1"/>
    <property type="molecule type" value="Genomic_DNA"/>
</dbReference>
<dbReference type="InterPro" id="IPR036691">
    <property type="entry name" value="Endo/exonu/phosph_ase_sf"/>
</dbReference>
<name>A0A9D4SZE1_RHISA</name>
<evidence type="ECO:0008006" key="3">
    <source>
        <dbReference type="Google" id="ProtNLM"/>
    </source>
</evidence>
<evidence type="ECO:0000313" key="1">
    <source>
        <dbReference type="EMBL" id="KAH7957364.1"/>
    </source>
</evidence>
<protein>
    <recommendedName>
        <fullName evidence="3">Endonuclease/exonuclease/phosphatase domain-containing protein</fullName>
    </recommendedName>
</protein>
<reference evidence="1" key="1">
    <citation type="journal article" date="2020" name="Cell">
        <title>Large-Scale Comparative Analyses of Tick Genomes Elucidate Their Genetic Diversity and Vector Capacities.</title>
        <authorList>
            <consortium name="Tick Genome and Microbiome Consortium (TIGMIC)"/>
            <person name="Jia N."/>
            <person name="Wang J."/>
            <person name="Shi W."/>
            <person name="Du L."/>
            <person name="Sun Y."/>
            <person name="Zhan W."/>
            <person name="Jiang J.F."/>
            <person name="Wang Q."/>
            <person name="Zhang B."/>
            <person name="Ji P."/>
            <person name="Bell-Sakyi L."/>
            <person name="Cui X.M."/>
            <person name="Yuan T.T."/>
            <person name="Jiang B.G."/>
            <person name="Yang W.F."/>
            <person name="Lam T.T."/>
            <person name="Chang Q.C."/>
            <person name="Ding S.J."/>
            <person name="Wang X.J."/>
            <person name="Zhu J.G."/>
            <person name="Ruan X.D."/>
            <person name="Zhao L."/>
            <person name="Wei J.T."/>
            <person name="Ye R.Z."/>
            <person name="Que T.C."/>
            <person name="Du C.H."/>
            <person name="Zhou Y.H."/>
            <person name="Cheng J.X."/>
            <person name="Dai P.F."/>
            <person name="Guo W.B."/>
            <person name="Han X.H."/>
            <person name="Huang E.J."/>
            <person name="Li L.F."/>
            <person name="Wei W."/>
            <person name="Gao Y.C."/>
            <person name="Liu J.Z."/>
            <person name="Shao H.Z."/>
            <person name="Wang X."/>
            <person name="Wang C.C."/>
            <person name="Yang T.C."/>
            <person name="Huo Q.B."/>
            <person name="Li W."/>
            <person name="Chen H.Y."/>
            <person name="Chen S.E."/>
            <person name="Zhou L.G."/>
            <person name="Ni X.B."/>
            <person name="Tian J.H."/>
            <person name="Sheng Y."/>
            <person name="Liu T."/>
            <person name="Pan Y.S."/>
            <person name="Xia L.Y."/>
            <person name="Li J."/>
            <person name="Zhao F."/>
            <person name="Cao W.C."/>
        </authorList>
    </citation>
    <scope>NUCLEOTIDE SEQUENCE</scope>
    <source>
        <strain evidence="1">Rsan-2018</strain>
    </source>
</reference>
<evidence type="ECO:0000313" key="2">
    <source>
        <dbReference type="Proteomes" id="UP000821837"/>
    </source>
</evidence>
<reference evidence="1" key="2">
    <citation type="submission" date="2021-09" db="EMBL/GenBank/DDBJ databases">
        <authorList>
            <person name="Jia N."/>
            <person name="Wang J."/>
            <person name="Shi W."/>
            <person name="Du L."/>
            <person name="Sun Y."/>
            <person name="Zhan W."/>
            <person name="Jiang J."/>
            <person name="Wang Q."/>
            <person name="Zhang B."/>
            <person name="Ji P."/>
            <person name="Sakyi L.B."/>
            <person name="Cui X."/>
            <person name="Yuan T."/>
            <person name="Jiang B."/>
            <person name="Yang W."/>
            <person name="Lam T.T.-Y."/>
            <person name="Chang Q."/>
            <person name="Ding S."/>
            <person name="Wang X."/>
            <person name="Zhu J."/>
            <person name="Ruan X."/>
            <person name="Zhao L."/>
            <person name="Wei J."/>
            <person name="Que T."/>
            <person name="Du C."/>
            <person name="Cheng J."/>
            <person name="Dai P."/>
            <person name="Han X."/>
            <person name="Huang E."/>
            <person name="Gao Y."/>
            <person name="Liu J."/>
            <person name="Shao H."/>
            <person name="Ye R."/>
            <person name="Li L."/>
            <person name="Wei W."/>
            <person name="Wang X."/>
            <person name="Wang C."/>
            <person name="Huo Q."/>
            <person name="Li W."/>
            <person name="Guo W."/>
            <person name="Chen H."/>
            <person name="Chen S."/>
            <person name="Zhou L."/>
            <person name="Zhou L."/>
            <person name="Ni X."/>
            <person name="Tian J."/>
            <person name="Zhou Y."/>
            <person name="Sheng Y."/>
            <person name="Liu T."/>
            <person name="Pan Y."/>
            <person name="Xia L."/>
            <person name="Li J."/>
            <person name="Zhao F."/>
            <person name="Cao W."/>
        </authorList>
    </citation>
    <scope>NUCLEOTIDE SEQUENCE</scope>
    <source>
        <strain evidence="1">Rsan-2018</strain>
        <tissue evidence="1">Larvae</tissue>
    </source>
</reference>
<comment type="caution">
    <text evidence="1">The sequence shown here is derived from an EMBL/GenBank/DDBJ whole genome shotgun (WGS) entry which is preliminary data.</text>
</comment>